<dbReference type="KEGG" id="scia:HUG15_19840"/>
<proteinExistence type="predicted"/>
<dbReference type="CDD" id="cd00093">
    <property type="entry name" value="HTH_XRE"/>
    <property type="match status" value="1"/>
</dbReference>
<dbReference type="PROSITE" id="PS50943">
    <property type="entry name" value="HTH_CROC1"/>
    <property type="match status" value="1"/>
</dbReference>
<reference evidence="3 4" key="1">
    <citation type="submission" date="2020-06" db="EMBL/GenBank/DDBJ databases">
        <title>Genomic analysis of Salicibibacter sp. NKC5-3.</title>
        <authorList>
            <person name="Oh Y.J."/>
        </authorList>
    </citation>
    <scope>NUCLEOTIDE SEQUENCE [LARGE SCALE GENOMIC DNA]</scope>
    <source>
        <strain evidence="3 4">NKC5-3</strain>
    </source>
</reference>
<organism evidence="3 4">
    <name type="scientific">Salicibibacter cibarius</name>
    <dbReference type="NCBI Taxonomy" id="2743000"/>
    <lineage>
        <taxon>Bacteria</taxon>
        <taxon>Bacillati</taxon>
        <taxon>Bacillota</taxon>
        <taxon>Bacilli</taxon>
        <taxon>Bacillales</taxon>
        <taxon>Bacillaceae</taxon>
        <taxon>Salicibibacter</taxon>
    </lineage>
</organism>
<dbReference type="InterPro" id="IPR010982">
    <property type="entry name" value="Lambda_DNA-bd_dom_sf"/>
</dbReference>
<feature type="domain" description="HTH cro/C1-type" evidence="2">
    <location>
        <begin position="13"/>
        <end position="67"/>
    </location>
</feature>
<evidence type="ECO:0000259" key="2">
    <source>
        <dbReference type="PROSITE" id="PS50943"/>
    </source>
</evidence>
<dbReference type="SMART" id="SM00530">
    <property type="entry name" value="HTH_XRE"/>
    <property type="match status" value="1"/>
</dbReference>
<dbReference type="EMBL" id="CP054705">
    <property type="protein sequence ID" value="QQK77613.1"/>
    <property type="molecule type" value="Genomic_DNA"/>
</dbReference>
<protein>
    <submittedName>
        <fullName evidence="3">Helix-turn-helix transcriptional regulator</fullName>
    </submittedName>
</protein>
<dbReference type="InterPro" id="IPR050807">
    <property type="entry name" value="TransReg_Diox_bact_type"/>
</dbReference>
<evidence type="ECO:0000256" key="1">
    <source>
        <dbReference type="ARBA" id="ARBA00023125"/>
    </source>
</evidence>
<sequence length="78" mass="8848">MNNTTQQRIGATIRSFRKANNMTLEQLAEYTDTAISYIGSIERGERNITINTLEKIAHVFDLDVFDFFAVGSANNEFI</sequence>
<name>A0A7T7CD47_9BACI</name>
<dbReference type="GO" id="GO:0003677">
    <property type="term" value="F:DNA binding"/>
    <property type="evidence" value="ECO:0007669"/>
    <property type="project" value="UniProtKB-KW"/>
</dbReference>
<dbReference type="SUPFAM" id="SSF47413">
    <property type="entry name" value="lambda repressor-like DNA-binding domains"/>
    <property type="match status" value="1"/>
</dbReference>
<dbReference type="PANTHER" id="PTHR46797">
    <property type="entry name" value="HTH-TYPE TRANSCRIPTIONAL REGULATOR"/>
    <property type="match status" value="1"/>
</dbReference>
<dbReference type="GO" id="GO:0005829">
    <property type="term" value="C:cytosol"/>
    <property type="evidence" value="ECO:0007669"/>
    <property type="project" value="TreeGrafter"/>
</dbReference>
<dbReference type="AlphaFoldDB" id="A0A7T7CD47"/>
<evidence type="ECO:0000313" key="4">
    <source>
        <dbReference type="Proteomes" id="UP000595823"/>
    </source>
</evidence>
<dbReference type="InterPro" id="IPR001387">
    <property type="entry name" value="Cro/C1-type_HTH"/>
</dbReference>
<dbReference type="Pfam" id="PF01381">
    <property type="entry name" value="HTH_3"/>
    <property type="match status" value="1"/>
</dbReference>
<dbReference type="PANTHER" id="PTHR46797:SF1">
    <property type="entry name" value="METHYLPHOSPHONATE SYNTHASE"/>
    <property type="match status" value="1"/>
</dbReference>
<dbReference type="Proteomes" id="UP000595823">
    <property type="component" value="Chromosome"/>
</dbReference>
<keyword evidence="4" id="KW-1185">Reference proteome</keyword>
<dbReference type="GO" id="GO:0003700">
    <property type="term" value="F:DNA-binding transcription factor activity"/>
    <property type="evidence" value="ECO:0007669"/>
    <property type="project" value="TreeGrafter"/>
</dbReference>
<keyword evidence="1" id="KW-0238">DNA-binding</keyword>
<accession>A0A7T7CD47</accession>
<gene>
    <name evidence="3" type="ORF">HUG15_19840</name>
</gene>
<evidence type="ECO:0000313" key="3">
    <source>
        <dbReference type="EMBL" id="QQK77613.1"/>
    </source>
</evidence>
<dbReference type="RefSeq" id="WP_200125107.1">
    <property type="nucleotide sequence ID" value="NZ_CP054705.1"/>
</dbReference>
<dbReference type="Gene3D" id="1.10.260.40">
    <property type="entry name" value="lambda repressor-like DNA-binding domains"/>
    <property type="match status" value="1"/>
</dbReference>